<dbReference type="OrthoDB" id="9788444at2"/>
<keyword evidence="5" id="KW-0201">Cytochrome c-type biogenesis</keyword>
<gene>
    <name evidence="9" type="ORF">JGI1_02184</name>
</gene>
<dbReference type="STRING" id="1643428.GCA_001442855_02136"/>
<organism evidence="9 10">
    <name type="scientific">Candidatus Thermokryptus mobilis</name>
    <dbReference type="NCBI Taxonomy" id="1643428"/>
    <lineage>
        <taxon>Bacteria</taxon>
        <taxon>Pseudomonadati</taxon>
        <taxon>Candidatus Kryptoniota</taxon>
        <taxon>Candidatus Thermokryptus</taxon>
    </lineage>
</organism>
<dbReference type="AlphaFoldDB" id="A0A0S4NFA8"/>
<dbReference type="Pfam" id="PF03379">
    <property type="entry name" value="CcmB"/>
    <property type="match status" value="1"/>
</dbReference>
<feature type="transmembrane region" description="Helical" evidence="8">
    <location>
        <begin position="200"/>
        <end position="219"/>
    </location>
</feature>
<keyword evidence="6 8" id="KW-1133">Transmembrane helix</keyword>
<name>A0A0S4NFA8_9BACT</name>
<accession>A0A0S4NFA8</accession>
<feature type="transmembrane region" description="Helical" evidence="8">
    <location>
        <begin position="160"/>
        <end position="180"/>
    </location>
</feature>
<dbReference type="InterPro" id="IPR003544">
    <property type="entry name" value="Cyt_c_biogenesis_CcmB"/>
</dbReference>
<reference evidence="10" key="1">
    <citation type="submission" date="2015-11" db="EMBL/GenBank/DDBJ databases">
        <authorList>
            <person name="Varghese N."/>
        </authorList>
    </citation>
    <scope>NUCLEOTIDE SEQUENCE [LARGE SCALE GENOMIC DNA]</scope>
</reference>
<protein>
    <submittedName>
        <fullName evidence="9">Heme exporter protein B</fullName>
    </submittedName>
</protein>
<evidence type="ECO:0000256" key="8">
    <source>
        <dbReference type="SAM" id="Phobius"/>
    </source>
</evidence>
<dbReference type="PANTHER" id="PTHR30070">
    <property type="entry name" value="HEME EXPORTER PROTEIN B"/>
    <property type="match status" value="1"/>
</dbReference>
<feature type="transmembrane region" description="Helical" evidence="8">
    <location>
        <begin position="54"/>
        <end position="72"/>
    </location>
</feature>
<dbReference type="Proteomes" id="UP000320623">
    <property type="component" value="Unassembled WGS sequence"/>
</dbReference>
<feature type="transmembrane region" description="Helical" evidence="8">
    <location>
        <begin position="93"/>
        <end position="117"/>
    </location>
</feature>
<keyword evidence="3" id="KW-0813">Transport</keyword>
<evidence type="ECO:0000256" key="7">
    <source>
        <dbReference type="ARBA" id="ARBA00023136"/>
    </source>
</evidence>
<keyword evidence="10" id="KW-1185">Reference proteome</keyword>
<dbReference type="PANTHER" id="PTHR30070:SF1">
    <property type="entry name" value="CYTOCHROME C BIOGENESIS B-RELATED"/>
    <property type="match status" value="1"/>
</dbReference>
<dbReference type="GO" id="GO:0017004">
    <property type="term" value="P:cytochrome complex assembly"/>
    <property type="evidence" value="ECO:0007669"/>
    <property type="project" value="UniProtKB-KW"/>
</dbReference>
<sequence>MLSSIFAIFLKDLKSELRTRYALNALFMFVVVTISVILFSTAGESLGGTLLSGLLWVVIFFSAMSGLSRTFVSEEDRGTVMFLQLATRPSAVYFGKLLFNLALITGLNVFIVITYIFTMENFKVKSFDVFLICLFLGGVGLASASTIIAAIIAKANTKGTLYPVLSFPVLLPLLMTTINMTQLSIEGATLAEASGHLRILLSYSIVVITASYLLFDYIWKE</sequence>
<comment type="similarity">
    <text evidence="2">Belongs to the CcmB/CycW/HelB family.</text>
</comment>
<feature type="transmembrane region" description="Helical" evidence="8">
    <location>
        <begin position="21"/>
        <end position="42"/>
    </location>
</feature>
<comment type="subcellular location">
    <subcellularLocation>
        <location evidence="1">Membrane</location>
        <topology evidence="1">Multi-pass membrane protein</topology>
    </subcellularLocation>
</comment>
<evidence type="ECO:0000313" key="10">
    <source>
        <dbReference type="Proteomes" id="UP000320623"/>
    </source>
</evidence>
<dbReference type="EMBL" id="FAOO01000025">
    <property type="protein sequence ID" value="CUU08815.1"/>
    <property type="molecule type" value="Genomic_DNA"/>
</dbReference>
<evidence type="ECO:0000256" key="3">
    <source>
        <dbReference type="ARBA" id="ARBA00022448"/>
    </source>
</evidence>
<dbReference type="GO" id="GO:0005886">
    <property type="term" value="C:plasma membrane"/>
    <property type="evidence" value="ECO:0007669"/>
    <property type="project" value="TreeGrafter"/>
</dbReference>
<evidence type="ECO:0000256" key="5">
    <source>
        <dbReference type="ARBA" id="ARBA00022748"/>
    </source>
</evidence>
<evidence type="ECO:0000256" key="6">
    <source>
        <dbReference type="ARBA" id="ARBA00022989"/>
    </source>
</evidence>
<keyword evidence="7 8" id="KW-0472">Membrane</keyword>
<evidence type="ECO:0000256" key="1">
    <source>
        <dbReference type="ARBA" id="ARBA00004141"/>
    </source>
</evidence>
<keyword evidence="4 8" id="KW-0812">Transmembrane</keyword>
<dbReference type="GO" id="GO:0015232">
    <property type="term" value="F:heme transmembrane transporter activity"/>
    <property type="evidence" value="ECO:0007669"/>
    <property type="project" value="InterPro"/>
</dbReference>
<feature type="transmembrane region" description="Helical" evidence="8">
    <location>
        <begin position="129"/>
        <end position="153"/>
    </location>
</feature>
<proteinExistence type="inferred from homology"/>
<evidence type="ECO:0000256" key="4">
    <source>
        <dbReference type="ARBA" id="ARBA00022692"/>
    </source>
</evidence>
<evidence type="ECO:0000256" key="2">
    <source>
        <dbReference type="ARBA" id="ARBA00010544"/>
    </source>
</evidence>
<dbReference type="GO" id="GO:1903607">
    <property type="term" value="P:cytochrome c biosynthetic process"/>
    <property type="evidence" value="ECO:0007669"/>
    <property type="project" value="TreeGrafter"/>
</dbReference>
<evidence type="ECO:0000313" key="9">
    <source>
        <dbReference type="EMBL" id="CUU08815.1"/>
    </source>
</evidence>